<dbReference type="Pfam" id="PF13440">
    <property type="entry name" value="Polysacc_synt_3"/>
    <property type="match status" value="1"/>
</dbReference>
<dbReference type="CDD" id="cd13127">
    <property type="entry name" value="MATE_tuaB_like"/>
    <property type="match status" value="1"/>
</dbReference>
<dbReference type="PANTHER" id="PTHR30250:SF10">
    <property type="entry name" value="LIPOPOLYSACCHARIDE BIOSYNTHESIS PROTEIN WZXC"/>
    <property type="match status" value="1"/>
</dbReference>
<evidence type="ECO:0000256" key="6">
    <source>
        <dbReference type="ARBA" id="ARBA00023136"/>
    </source>
</evidence>
<feature type="transmembrane region" description="Helical" evidence="7">
    <location>
        <begin position="291"/>
        <end position="315"/>
    </location>
</feature>
<comment type="subcellular location">
    <subcellularLocation>
        <location evidence="1">Cell membrane</location>
        <topology evidence="1">Multi-pass membrane protein</topology>
    </subcellularLocation>
</comment>
<evidence type="ECO:0000256" key="3">
    <source>
        <dbReference type="ARBA" id="ARBA00022475"/>
    </source>
</evidence>
<evidence type="ECO:0000256" key="4">
    <source>
        <dbReference type="ARBA" id="ARBA00022692"/>
    </source>
</evidence>
<feature type="transmembrane region" description="Helical" evidence="7">
    <location>
        <begin position="442"/>
        <end position="464"/>
    </location>
</feature>
<feature type="transmembrane region" description="Helical" evidence="7">
    <location>
        <begin position="360"/>
        <end position="377"/>
    </location>
</feature>
<dbReference type="GO" id="GO:0005886">
    <property type="term" value="C:plasma membrane"/>
    <property type="evidence" value="ECO:0007669"/>
    <property type="project" value="UniProtKB-SubCell"/>
</dbReference>
<name>A0ABD7RV81_ECTME</name>
<feature type="transmembrane region" description="Helical" evidence="7">
    <location>
        <begin position="84"/>
        <end position="104"/>
    </location>
</feature>
<feature type="transmembrane region" description="Helical" evidence="7">
    <location>
        <begin position="116"/>
        <end position="136"/>
    </location>
</feature>
<evidence type="ECO:0000256" key="5">
    <source>
        <dbReference type="ARBA" id="ARBA00022989"/>
    </source>
</evidence>
<sequence length="486" mass="53979">MAGLRRKTLSGFLWIFAGTAGQNLLQFSVLLVLARILSPEEFGVISASMIIIGLIQIFSDMGVGPAIVQFKDLDDVHIGTGKTISALLGLLMGWVVYLIAEPYARFLDIEGVKESVQLLALVLPIAGFTVVSQAILQRNLQFKKLIKFIFLSHVIGQLLVAIPAAFMGYGYKALIYAILAQNIALLLMVNLGQHFVKYQFDFEAAKRLLNFGFGQSLGKFANYTAGQIDNLVVGKFLGGAALGFYSRAYQLMIMPVNLIGGTIDKVMFPAMAEIQDENEKLANIYINLTSLILMLFTPVAVVGVLCADEIVIFLLGDKWLSAAPVLEILVAVVFFRVGYKISDSLSRAKGSVYRRAWRQTVYAILVGIGAYLGQFYGLRGVSIGVVLAILCNYFMMLQLSYKLISFRWNELLGVLLKGFVVLLFSAVPVWGAKRYLIPEYNALTITLLCTTISLFSFSVGLIFMRRFYKKEFLFFRQVVAWKARKL</sequence>
<feature type="transmembrane region" description="Helical" evidence="7">
    <location>
        <begin position="321"/>
        <end position="339"/>
    </location>
</feature>
<dbReference type="AlphaFoldDB" id="A0ABD7RV81"/>
<feature type="transmembrane region" description="Helical" evidence="7">
    <location>
        <begin position="148"/>
        <end position="167"/>
    </location>
</feature>
<reference evidence="8 9" key="1">
    <citation type="submission" date="2019-01" db="EMBL/GenBank/DDBJ databases">
        <title>Whole genome shotgun sequencing of Pseudomonas spp. isolated by its ability to degrade furfural.</title>
        <authorList>
            <person name="Donoso R."/>
            <person name="Farkas C."/>
            <person name="Villegas P."/>
            <person name="Gonzales-Toro F."/>
            <person name="Guajardo-Parra M."/>
            <person name="Araya-Nail M."/>
            <person name="Morgante V."/>
            <person name="Perez-Pantoja D."/>
        </authorList>
    </citation>
    <scope>NUCLEOTIDE SEQUENCE [LARGE SCALE GENOMIC DNA]</scope>
    <source>
        <strain evidence="8 9">VN231</strain>
    </source>
</reference>
<gene>
    <name evidence="8" type="ORF">EQ836_23290</name>
</gene>
<evidence type="ECO:0000256" key="2">
    <source>
        <dbReference type="ARBA" id="ARBA00007430"/>
    </source>
</evidence>
<evidence type="ECO:0000313" key="8">
    <source>
        <dbReference type="EMBL" id="TRO12149.1"/>
    </source>
</evidence>
<feature type="transmembrane region" description="Helical" evidence="7">
    <location>
        <begin position="42"/>
        <end position="63"/>
    </location>
</feature>
<keyword evidence="5 7" id="KW-1133">Transmembrane helix</keyword>
<keyword evidence="3" id="KW-1003">Cell membrane</keyword>
<comment type="caution">
    <text evidence="8">The sequence shown here is derived from an EMBL/GenBank/DDBJ whole genome shotgun (WGS) entry which is preliminary data.</text>
</comment>
<proteinExistence type="inferred from homology"/>
<feature type="transmembrane region" description="Helical" evidence="7">
    <location>
        <begin position="173"/>
        <end position="191"/>
    </location>
</feature>
<evidence type="ECO:0000256" key="7">
    <source>
        <dbReference type="SAM" id="Phobius"/>
    </source>
</evidence>
<comment type="similarity">
    <text evidence="2">Belongs to the polysaccharide synthase family.</text>
</comment>
<feature type="transmembrane region" description="Helical" evidence="7">
    <location>
        <begin position="383"/>
        <end position="404"/>
    </location>
</feature>
<feature type="transmembrane region" description="Helical" evidence="7">
    <location>
        <begin position="12"/>
        <end position="36"/>
    </location>
</feature>
<feature type="transmembrane region" description="Helical" evidence="7">
    <location>
        <begin position="411"/>
        <end position="430"/>
    </location>
</feature>
<accession>A0ABD7RV81</accession>
<evidence type="ECO:0000256" key="1">
    <source>
        <dbReference type="ARBA" id="ARBA00004651"/>
    </source>
</evidence>
<dbReference type="RefSeq" id="WP_143502949.1">
    <property type="nucleotide sequence ID" value="NZ_SCFV01000014.1"/>
</dbReference>
<evidence type="ECO:0000313" key="9">
    <source>
        <dbReference type="Proteomes" id="UP000317327"/>
    </source>
</evidence>
<dbReference type="Proteomes" id="UP000317327">
    <property type="component" value="Unassembled WGS sequence"/>
</dbReference>
<protein>
    <submittedName>
        <fullName evidence="8">Lipopolysaccharide biosynthesis protein</fullName>
    </submittedName>
</protein>
<keyword evidence="6 7" id="KW-0472">Membrane</keyword>
<keyword evidence="4 7" id="KW-0812">Transmembrane</keyword>
<dbReference type="InterPro" id="IPR050833">
    <property type="entry name" value="Poly_Biosynth_Transport"/>
</dbReference>
<organism evidence="8 9">
    <name type="scientific">Ectopseudomonas mendocina</name>
    <name type="common">Pseudomonas mendocina</name>
    <dbReference type="NCBI Taxonomy" id="300"/>
    <lineage>
        <taxon>Bacteria</taxon>
        <taxon>Pseudomonadati</taxon>
        <taxon>Pseudomonadota</taxon>
        <taxon>Gammaproteobacteria</taxon>
        <taxon>Pseudomonadales</taxon>
        <taxon>Pseudomonadaceae</taxon>
        <taxon>Ectopseudomonas</taxon>
    </lineage>
</organism>
<dbReference type="EMBL" id="SCFV01000014">
    <property type="protein sequence ID" value="TRO12149.1"/>
    <property type="molecule type" value="Genomic_DNA"/>
</dbReference>
<dbReference type="PANTHER" id="PTHR30250">
    <property type="entry name" value="PST FAMILY PREDICTED COLANIC ACID TRANSPORTER"/>
    <property type="match status" value="1"/>
</dbReference>